<evidence type="ECO:0000313" key="4">
    <source>
        <dbReference type="Proteomes" id="UP000646738"/>
    </source>
</evidence>
<comment type="caution">
    <text evidence="3">The sequence shown here is derived from an EMBL/GenBank/DDBJ whole genome shotgun (WGS) entry which is preliminary data.</text>
</comment>
<feature type="transmembrane region" description="Helical" evidence="2">
    <location>
        <begin position="72"/>
        <end position="93"/>
    </location>
</feature>
<keyword evidence="2" id="KW-0472">Membrane</keyword>
<evidence type="ECO:0000256" key="2">
    <source>
        <dbReference type="SAM" id="Phobius"/>
    </source>
</evidence>
<sequence>MDGLLRGGKGVNALPRHLREDPVLVAAILGTGVMAGLYLAFDVGVMPVLARREDERFVAVMRRVNDALDDDAAFGALFLGVFMATGAAARRLARAHRSDAARRARAAAVLYGLSVVVTICVNLPLNRRLRTASGTSAAALAAARKAYESPWRRANAVRTAACLGALTLLGGTAPRRPAARLHGAGEARPGPNAPREERR</sequence>
<reference evidence="4" key="1">
    <citation type="submission" date="2023-07" db="EMBL/GenBank/DDBJ databases">
        <title>Whole genome shotgun sequence of Streptomyces achromogenes subsp. rubradiris NBRC 14000.</title>
        <authorList>
            <person name="Komaki H."/>
            <person name="Tamura T."/>
        </authorList>
    </citation>
    <scope>NUCLEOTIDE SEQUENCE [LARGE SCALE GENOMIC DNA]</scope>
    <source>
        <strain evidence="4">NBRC 14000</strain>
    </source>
</reference>
<keyword evidence="4" id="KW-1185">Reference proteome</keyword>
<protein>
    <recommendedName>
        <fullName evidence="5">DUF1772 domain-containing protein</fullName>
    </recommendedName>
</protein>
<keyword evidence="2" id="KW-0812">Transmembrane</keyword>
<feature type="region of interest" description="Disordered" evidence="1">
    <location>
        <begin position="176"/>
        <end position="199"/>
    </location>
</feature>
<feature type="transmembrane region" description="Helical" evidence="2">
    <location>
        <begin position="21"/>
        <end position="41"/>
    </location>
</feature>
<proteinExistence type="predicted"/>
<dbReference type="Pfam" id="PF08592">
    <property type="entry name" value="Anthrone_oxy"/>
    <property type="match status" value="1"/>
</dbReference>
<keyword evidence="2" id="KW-1133">Transmembrane helix</keyword>
<dbReference type="EMBL" id="BNEA01000015">
    <property type="protein sequence ID" value="GHI54798.1"/>
    <property type="molecule type" value="Genomic_DNA"/>
</dbReference>
<accession>A0ABQ3RG15</accession>
<gene>
    <name evidence="3" type="ORF">Srubr_46440</name>
</gene>
<evidence type="ECO:0008006" key="5">
    <source>
        <dbReference type="Google" id="ProtNLM"/>
    </source>
</evidence>
<dbReference type="Proteomes" id="UP000646738">
    <property type="component" value="Unassembled WGS sequence"/>
</dbReference>
<dbReference type="InterPro" id="IPR013901">
    <property type="entry name" value="Anthrone_oxy"/>
</dbReference>
<organism evidence="3 4">
    <name type="scientific">Streptomyces rubradiris</name>
    <name type="common">Streptomyces achromogenes subsp. rubradiris</name>
    <dbReference type="NCBI Taxonomy" id="285531"/>
    <lineage>
        <taxon>Bacteria</taxon>
        <taxon>Bacillati</taxon>
        <taxon>Actinomycetota</taxon>
        <taxon>Actinomycetes</taxon>
        <taxon>Kitasatosporales</taxon>
        <taxon>Streptomycetaceae</taxon>
        <taxon>Streptomyces</taxon>
    </lineage>
</organism>
<dbReference type="RefSeq" id="WP_189997215.1">
    <property type="nucleotide sequence ID" value="NZ_BNCB01000013.1"/>
</dbReference>
<feature type="transmembrane region" description="Helical" evidence="2">
    <location>
        <begin position="105"/>
        <end position="125"/>
    </location>
</feature>
<evidence type="ECO:0000256" key="1">
    <source>
        <dbReference type="SAM" id="MobiDB-lite"/>
    </source>
</evidence>
<name>A0ABQ3RG15_STRRR</name>
<evidence type="ECO:0000313" key="3">
    <source>
        <dbReference type="EMBL" id="GHI54798.1"/>
    </source>
</evidence>